<dbReference type="InterPro" id="IPR024489">
    <property type="entry name" value="Organ_specific_prot"/>
</dbReference>
<feature type="chain" id="PRO_5014128891" description="Organ-specific protein S2" evidence="1">
    <location>
        <begin position="26"/>
        <end position="266"/>
    </location>
</feature>
<evidence type="ECO:0000313" key="3">
    <source>
        <dbReference type="Proteomes" id="UP000236630"/>
    </source>
</evidence>
<dbReference type="Proteomes" id="UP000236630">
    <property type="component" value="Unassembled WGS sequence"/>
</dbReference>
<name>A0A2H5PY38_CITUN</name>
<evidence type="ECO:0000256" key="1">
    <source>
        <dbReference type="SAM" id="SignalP"/>
    </source>
</evidence>
<organism evidence="2 3">
    <name type="scientific">Citrus unshiu</name>
    <name type="common">Satsuma mandarin</name>
    <name type="synonym">Citrus nobilis var. unshiu</name>
    <dbReference type="NCBI Taxonomy" id="55188"/>
    <lineage>
        <taxon>Eukaryota</taxon>
        <taxon>Viridiplantae</taxon>
        <taxon>Streptophyta</taxon>
        <taxon>Embryophyta</taxon>
        <taxon>Tracheophyta</taxon>
        <taxon>Spermatophyta</taxon>
        <taxon>Magnoliopsida</taxon>
        <taxon>eudicotyledons</taxon>
        <taxon>Gunneridae</taxon>
        <taxon>Pentapetalae</taxon>
        <taxon>rosids</taxon>
        <taxon>malvids</taxon>
        <taxon>Sapindales</taxon>
        <taxon>Rutaceae</taxon>
        <taxon>Aurantioideae</taxon>
        <taxon>Citrus</taxon>
    </lineage>
</organism>
<sequence>MNIKAFFVLSTLLSLLLLFANMIDARKDLRDYWRIVVKNQDMPGESTQGLIPEDQASTVSKTTAYCHTHEDSEHTMEKPFVNKNFELMPDVSIYDNGVKLTKQKAFVKDLELMPDVSIYDNGIKPKDKQRSFAKNFELMPDVSIYDNGIKPTKQKAFAKHFEFLPDVSIYDNGIKPTKQKFFAKDFELMPDVSIYDNGVKLAKQRFSAKDFELMPDISIYNNGVELAKQKAFAKGFELMPDSFEVLLTILIFKAIRQKSSYAKDLS</sequence>
<feature type="signal peptide" evidence="1">
    <location>
        <begin position="1"/>
        <end position="25"/>
    </location>
</feature>
<dbReference type="Pfam" id="PF10950">
    <property type="entry name" value="Organ_specific"/>
    <property type="match status" value="2"/>
</dbReference>
<evidence type="ECO:0000313" key="2">
    <source>
        <dbReference type="EMBL" id="GAY57290.1"/>
    </source>
</evidence>
<proteinExistence type="predicted"/>
<protein>
    <recommendedName>
        <fullName evidence="4">Organ-specific protein S2</fullName>
    </recommendedName>
</protein>
<reference evidence="2 3" key="1">
    <citation type="journal article" date="2017" name="Front. Genet.">
        <title>Draft sequencing of the heterozygous diploid genome of Satsuma (Citrus unshiu Marc.) using a hybrid assembly approach.</title>
        <authorList>
            <person name="Shimizu T."/>
            <person name="Tanizawa Y."/>
            <person name="Mochizuki T."/>
            <person name="Nagasaki H."/>
            <person name="Yoshioka T."/>
            <person name="Toyoda A."/>
            <person name="Fujiyama A."/>
            <person name="Kaminuma E."/>
            <person name="Nakamura Y."/>
        </authorList>
    </citation>
    <scope>NUCLEOTIDE SEQUENCE [LARGE SCALE GENOMIC DNA]</scope>
    <source>
        <strain evidence="3">cv. Miyagawa wase</strain>
    </source>
</reference>
<dbReference type="AlphaFoldDB" id="A0A2H5PY38"/>
<accession>A0A2H5PY38</accession>
<evidence type="ECO:0008006" key="4">
    <source>
        <dbReference type="Google" id="ProtNLM"/>
    </source>
</evidence>
<comment type="caution">
    <text evidence="2">The sequence shown here is derived from an EMBL/GenBank/DDBJ whole genome shotgun (WGS) entry which is preliminary data.</text>
</comment>
<gene>
    <name evidence="2" type="ORF">CUMW_178300</name>
</gene>
<dbReference type="EMBL" id="BDQV01000159">
    <property type="protein sequence ID" value="GAY57290.1"/>
    <property type="molecule type" value="Genomic_DNA"/>
</dbReference>
<dbReference type="PANTHER" id="PTHR33731:SF2">
    <property type="entry name" value="ORGAN-SPECIFIC PROTEIN S2-LIKE"/>
    <property type="match status" value="1"/>
</dbReference>
<dbReference type="PANTHER" id="PTHR33731">
    <property type="entry name" value="PROTEIN, PUTATIVE-RELATED"/>
    <property type="match status" value="1"/>
</dbReference>
<keyword evidence="1" id="KW-0732">Signal</keyword>
<keyword evidence="3" id="KW-1185">Reference proteome</keyword>